<feature type="domain" description="Rrn7/TAF1B C-terminal cyclin" evidence="12">
    <location>
        <begin position="223"/>
        <end position="383"/>
    </location>
</feature>
<dbReference type="GO" id="GO:0008270">
    <property type="term" value="F:zinc ion binding"/>
    <property type="evidence" value="ECO:0007669"/>
    <property type="project" value="UniProtKB-KW"/>
</dbReference>
<evidence type="ECO:0000256" key="8">
    <source>
        <dbReference type="ARBA" id="ARBA00023163"/>
    </source>
</evidence>
<gene>
    <name evidence="13" type="ORF">HG535_0C05210</name>
</gene>
<evidence type="ECO:0000256" key="7">
    <source>
        <dbReference type="ARBA" id="ARBA00023125"/>
    </source>
</evidence>
<dbReference type="GO" id="GO:0070860">
    <property type="term" value="C:RNA polymerase I core factor complex"/>
    <property type="evidence" value="ECO:0007669"/>
    <property type="project" value="InterPro"/>
</dbReference>
<keyword evidence="3" id="KW-0479">Metal-binding</keyword>
<dbReference type="Pfam" id="PF20645">
    <property type="entry name" value="Rrn7_cyclin_C"/>
    <property type="match status" value="1"/>
</dbReference>
<dbReference type="InterPro" id="IPR021752">
    <property type="entry name" value="TF_Rrn7_Zf"/>
</dbReference>
<evidence type="ECO:0000313" key="14">
    <source>
        <dbReference type="Proteomes" id="UP000509704"/>
    </source>
</evidence>
<dbReference type="Proteomes" id="UP000509704">
    <property type="component" value="Chromosome 3"/>
</dbReference>
<proteinExistence type="inferred from homology"/>
<organism evidence="13 14">
    <name type="scientific">Zygotorulaspora mrakii</name>
    <name type="common">Zygosaccharomyces mrakii</name>
    <dbReference type="NCBI Taxonomy" id="42260"/>
    <lineage>
        <taxon>Eukaryota</taxon>
        <taxon>Fungi</taxon>
        <taxon>Dikarya</taxon>
        <taxon>Ascomycota</taxon>
        <taxon>Saccharomycotina</taxon>
        <taxon>Saccharomycetes</taxon>
        <taxon>Saccharomycetales</taxon>
        <taxon>Saccharomycetaceae</taxon>
        <taxon>Zygotorulaspora</taxon>
    </lineage>
</organism>
<comment type="similarity">
    <text evidence="2">Belongs to the RRN7/TAF1B family.</text>
</comment>
<evidence type="ECO:0000256" key="9">
    <source>
        <dbReference type="ARBA" id="ARBA00023242"/>
    </source>
</evidence>
<dbReference type="GeneID" id="59235865"/>
<dbReference type="InterPro" id="IPR048540">
    <property type="entry name" value="Rrn7_cyclin_N"/>
</dbReference>
<name>A0A7H9B103_ZYGMR</name>
<keyword evidence="9" id="KW-0539">Nucleus</keyword>
<keyword evidence="7" id="KW-0238">DNA-binding</keyword>
<keyword evidence="14" id="KW-1185">Reference proteome</keyword>
<protein>
    <submittedName>
        <fullName evidence="13">Uncharacterized protein</fullName>
    </submittedName>
</protein>
<reference evidence="13 14" key="1">
    <citation type="submission" date="2020-07" db="EMBL/GenBank/DDBJ databases">
        <title>The yeast mating-type switching endonuclease HO is a domesticated member of an unorthodox homing genetic element family.</title>
        <authorList>
            <person name="Coughlan A.Y."/>
            <person name="Lombardi L."/>
            <person name="Braun-Galleani S."/>
            <person name="Martos A.R."/>
            <person name="Galeote V."/>
            <person name="Bigey F."/>
            <person name="Dequin S."/>
            <person name="Byrne K.P."/>
            <person name="Wolfe K.H."/>
        </authorList>
    </citation>
    <scope>NUCLEOTIDE SEQUENCE [LARGE SCALE GENOMIC DNA]</scope>
    <source>
        <strain evidence="13 14">NRRL Y-6702</strain>
    </source>
</reference>
<feature type="domain" description="RRN7-type" evidence="10">
    <location>
        <begin position="5"/>
        <end position="34"/>
    </location>
</feature>
<accession>A0A7H9B103</accession>
<evidence type="ECO:0000256" key="2">
    <source>
        <dbReference type="ARBA" id="ARBA00006899"/>
    </source>
</evidence>
<dbReference type="InterPro" id="IPR048538">
    <property type="entry name" value="Rrn7_cyclin_C"/>
</dbReference>
<dbReference type="PANTHER" id="PTHR31576">
    <property type="entry name" value="TATA BOX-BINDING PROTEIN-ASSOCIATED FACTOR RNA POLYMERASE I SUBUNIT B"/>
    <property type="match status" value="1"/>
</dbReference>
<dbReference type="InterPro" id="IPR033599">
    <property type="entry name" value="TAF1B/Rrn7"/>
</dbReference>
<evidence type="ECO:0000256" key="3">
    <source>
        <dbReference type="ARBA" id="ARBA00022723"/>
    </source>
</evidence>
<dbReference type="EMBL" id="CP058606">
    <property type="protein sequence ID" value="QLG72167.1"/>
    <property type="molecule type" value="Genomic_DNA"/>
</dbReference>
<evidence type="ECO:0000256" key="1">
    <source>
        <dbReference type="ARBA" id="ARBA00004604"/>
    </source>
</evidence>
<keyword evidence="5" id="KW-0862">Zinc</keyword>
<evidence type="ECO:0000256" key="5">
    <source>
        <dbReference type="ARBA" id="ARBA00022833"/>
    </source>
</evidence>
<dbReference type="PANTHER" id="PTHR31576:SF2">
    <property type="entry name" value="TATA BOX-BINDING PROTEIN-ASSOCIATED FACTOR RNA POLYMERASE I SUBUNIT B"/>
    <property type="match status" value="1"/>
</dbReference>
<dbReference type="AlphaFoldDB" id="A0A7H9B103"/>
<evidence type="ECO:0000313" key="13">
    <source>
        <dbReference type="EMBL" id="QLG72167.1"/>
    </source>
</evidence>
<feature type="domain" description="Rrn7/TAF1B N-terminal cyclin" evidence="11">
    <location>
        <begin position="102"/>
        <end position="204"/>
    </location>
</feature>
<evidence type="ECO:0000259" key="11">
    <source>
        <dbReference type="Pfam" id="PF20644"/>
    </source>
</evidence>
<dbReference type="KEGG" id="zmk:HG535_0C05210"/>
<keyword evidence="8" id="KW-0804">Transcription</keyword>
<dbReference type="Pfam" id="PF11781">
    <property type="entry name" value="Zn_ribbon_RRN7"/>
    <property type="match status" value="1"/>
</dbReference>
<dbReference type="GO" id="GO:0042790">
    <property type="term" value="P:nucleolar large rRNA transcription by RNA polymerase I"/>
    <property type="evidence" value="ECO:0007669"/>
    <property type="project" value="TreeGrafter"/>
</dbReference>
<keyword evidence="4" id="KW-0863">Zinc-finger</keyword>
<dbReference type="RefSeq" id="XP_037143895.1">
    <property type="nucleotide sequence ID" value="XM_037288000.1"/>
</dbReference>
<evidence type="ECO:0000256" key="6">
    <source>
        <dbReference type="ARBA" id="ARBA00023015"/>
    </source>
</evidence>
<sequence>MSTYIKGPICGVANCPSRLWRIIDGRRTCQYGHVMDGDVEFNNEDDDIANSGVITRRLNLTTNATGSFQSSFNLSQSQHLHNSDRSKKVYGYEAHVLFLKAFQYILKRQVDFLVQHLDFPNEFENVVKIIWGMYLKLLSEQDDGNSNELESTVRGHFKLNSLASLAMMYMASVHMGLPVYIRDFIRWLSSAKVSFFNATELLPETWREKLPNYYLALLEGGKVPHDGQLFQKISQLCSMTDFTARLNCQLTYEPLIFKLVTHMVLPPEFYMFTLELIQTMDEDENFRLSGNYKRKFRKYYLWAELRVVAYFVLTVRWVLLCDLKSYPLPWIQAVMKFPRELESSEETKDVHAAYLSAQADTKDITEWDTTRTSAYLEWVEKRLLPMQKNEMNTKIDHKIAMRKLHKIFPMDSETYRLEPGNRSPSYIEELQEKYNYFHTSVENSCANPNSFQEDPNERILCIHKLEQTLIHQLSLEYGCSIEQLRVTIDHVENNCRMRSEEFD</sequence>
<dbReference type="OrthoDB" id="428577at2759"/>
<comment type="subcellular location">
    <subcellularLocation>
        <location evidence="1">Nucleus</location>
        <location evidence="1">Nucleolus</location>
    </subcellularLocation>
</comment>
<keyword evidence="6" id="KW-0805">Transcription regulation</keyword>
<evidence type="ECO:0000259" key="12">
    <source>
        <dbReference type="Pfam" id="PF20645"/>
    </source>
</evidence>
<evidence type="ECO:0000259" key="10">
    <source>
        <dbReference type="Pfam" id="PF11781"/>
    </source>
</evidence>
<dbReference type="Pfam" id="PF20644">
    <property type="entry name" value="Rrn7_cyclin_N"/>
    <property type="match status" value="1"/>
</dbReference>
<dbReference type="GO" id="GO:0001164">
    <property type="term" value="F:RNA polymerase I core promoter sequence-specific DNA binding"/>
    <property type="evidence" value="ECO:0007669"/>
    <property type="project" value="InterPro"/>
</dbReference>
<evidence type="ECO:0000256" key="4">
    <source>
        <dbReference type="ARBA" id="ARBA00022771"/>
    </source>
</evidence>